<name>A0A9W7GIY5_9STRA</name>
<proteinExistence type="predicted"/>
<feature type="compositionally biased region" description="Basic and acidic residues" evidence="1">
    <location>
        <begin position="351"/>
        <end position="364"/>
    </location>
</feature>
<evidence type="ECO:0000313" key="2">
    <source>
        <dbReference type="EMBL" id="GMI46507.1"/>
    </source>
</evidence>
<dbReference type="OrthoDB" id="10606246at2759"/>
<feature type="region of interest" description="Disordered" evidence="1">
    <location>
        <begin position="19"/>
        <end position="74"/>
    </location>
</feature>
<gene>
    <name evidence="2" type="ORF">TrCOL_g10364</name>
</gene>
<accession>A0A9W7GIY5</accession>
<comment type="caution">
    <text evidence="2">The sequence shown here is derived from an EMBL/GenBank/DDBJ whole genome shotgun (WGS) entry which is preliminary data.</text>
</comment>
<evidence type="ECO:0000256" key="1">
    <source>
        <dbReference type="SAM" id="MobiDB-lite"/>
    </source>
</evidence>
<keyword evidence="3" id="KW-1185">Reference proteome</keyword>
<organism evidence="2 3">
    <name type="scientific">Triparma columacea</name>
    <dbReference type="NCBI Taxonomy" id="722753"/>
    <lineage>
        <taxon>Eukaryota</taxon>
        <taxon>Sar</taxon>
        <taxon>Stramenopiles</taxon>
        <taxon>Ochrophyta</taxon>
        <taxon>Bolidophyceae</taxon>
        <taxon>Parmales</taxon>
        <taxon>Triparmaceae</taxon>
        <taxon>Triparma</taxon>
    </lineage>
</organism>
<feature type="compositionally biased region" description="Basic and acidic residues" evidence="1">
    <location>
        <begin position="97"/>
        <end position="108"/>
    </location>
</feature>
<feature type="region of interest" description="Disordered" evidence="1">
    <location>
        <begin position="340"/>
        <end position="380"/>
    </location>
</feature>
<dbReference type="EMBL" id="BRYA01000300">
    <property type="protein sequence ID" value="GMI46507.1"/>
    <property type="molecule type" value="Genomic_DNA"/>
</dbReference>
<feature type="compositionally biased region" description="Basic and acidic residues" evidence="1">
    <location>
        <begin position="150"/>
        <end position="176"/>
    </location>
</feature>
<feature type="compositionally biased region" description="Pro residues" evidence="1">
    <location>
        <begin position="116"/>
        <end position="125"/>
    </location>
</feature>
<feature type="compositionally biased region" description="Polar residues" evidence="1">
    <location>
        <begin position="42"/>
        <end position="63"/>
    </location>
</feature>
<feature type="region of interest" description="Disordered" evidence="1">
    <location>
        <begin position="245"/>
        <end position="322"/>
    </location>
</feature>
<dbReference type="AlphaFoldDB" id="A0A9W7GIY5"/>
<dbReference type="Proteomes" id="UP001165065">
    <property type="component" value="Unassembled WGS sequence"/>
</dbReference>
<evidence type="ECO:0000313" key="3">
    <source>
        <dbReference type="Proteomes" id="UP001165065"/>
    </source>
</evidence>
<reference evidence="3" key="1">
    <citation type="journal article" date="2023" name="Commun. Biol.">
        <title>Genome analysis of Parmales, the sister group of diatoms, reveals the evolutionary specialization of diatoms from phago-mixotrophs to photoautotrophs.</title>
        <authorList>
            <person name="Ban H."/>
            <person name="Sato S."/>
            <person name="Yoshikawa S."/>
            <person name="Yamada K."/>
            <person name="Nakamura Y."/>
            <person name="Ichinomiya M."/>
            <person name="Sato N."/>
            <person name="Blanc-Mathieu R."/>
            <person name="Endo H."/>
            <person name="Kuwata A."/>
            <person name="Ogata H."/>
        </authorList>
    </citation>
    <scope>NUCLEOTIDE SEQUENCE [LARGE SCALE GENOMIC DNA]</scope>
</reference>
<sequence>MSRRDRLSAANFEVEEFNSVDDGVSPSTDTLSRPGNRPPAISTRNSARGFVSTSPCGSPTVSPNLVHRSGNTPPHFVRGLKKRTDSIVLLKDLHGYNTLHDDNIDSPKPHLGSPTPNSPYTPVPIPKSRLNRVDSITLLHNMNNLYTEDQDAKSDSPTPRTDKLRKANEKLAESKKERRRRGGAGRSSKTSWVEEIETTTYIEEAEKTRFLERRDSIQLQQALQGANTVFGVHSDSPRWKKVAAINRKRAKKKSERSEPKHTSPDNVGLVFDSGEEDEKEEGKWGGELGERGEEEKGGEEEKEHQGSSNLRGRMDSLQLQREMHGNNTIEVLVDKNALREAVAPASPYSPRLDRIRQLNKERKEKKPTKPRKNSGNVSFD</sequence>
<feature type="region of interest" description="Disordered" evidence="1">
    <location>
        <begin position="97"/>
        <end position="127"/>
    </location>
</feature>
<protein>
    <submittedName>
        <fullName evidence="2">Uncharacterized protein</fullName>
    </submittedName>
</protein>
<feature type="compositionally biased region" description="Basic and acidic residues" evidence="1">
    <location>
        <begin position="280"/>
        <end position="305"/>
    </location>
</feature>
<feature type="region of interest" description="Disordered" evidence="1">
    <location>
        <begin position="147"/>
        <end position="191"/>
    </location>
</feature>